<evidence type="ECO:0000256" key="9">
    <source>
        <dbReference type="ARBA" id="ARBA00022840"/>
    </source>
</evidence>
<evidence type="ECO:0000256" key="4">
    <source>
        <dbReference type="ARBA" id="ARBA00022475"/>
    </source>
</evidence>
<evidence type="ECO:0000256" key="11">
    <source>
        <dbReference type="SAM" id="Phobius"/>
    </source>
</evidence>
<dbReference type="PRINTS" id="PR00344">
    <property type="entry name" value="BCTRLSENSOR"/>
</dbReference>
<dbReference type="InterPro" id="IPR003661">
    <property type="entry name" value="HisK_dim/P_dom"/>
</dbReference>
<dbReference type="EC" id="2.7.13.3" evidence="3"/>
<comment type="subcellular location">
    <subcellularLocation>
        <location evidence="2">Cell membrane</location>
        <topology evidence="2">Multi-pass membrane protein</topology>
    </subcellularLocation>
</comment>
<gene>
    <name evidence="13" type="ORF">ABXS05_19405</name>
</gene>
<dbReference type="Gene3D" id="1.10.287.130">
    <property type="match status" value="1"/>
</dbReference>
<evidence type="ECO:0000313" key="13">
    <source>
        <dbReference type="EMBL" id="MEW9307730.1"/>
    </source>
</evidence>
<dbReference type="Pfam" id="PF00512">
    <property type="entry name" value="HisKA"/>
    <property type="match status" value="1"/>
</dbReference>
<organism evidence="13 14">
    <name type="scientific">Labrys neptuniae</name>
    <dbReference type="NCBI Taxonomy" id="376174"/>
    <lineage>
        <taxon>Bacteria</taxon>
        <taxon>Pseudomonadati</taxon>
        <taxon>Pseudomonadota</taxon>
        <taxon>Alphaproteobacteria</taxon>
        <taxon>Hyphomicrobiales</taxon>
        <taxon>Xanthobacteraceae</taxon>
        <taxon>Labrys</taxon>
    </lineage>
</organism>
<evidence type="ECO:0000256" key="5">
    <source>
        <dbReference type="ARBA" id="ARBA00022553"/>
    </source>
</evidence>
<comment type="caution">
    <text evidence="13">The sequence shown here is derived from an EMBL/GenBank/DDBJ whole genome shotgun (WGS) entry which is preliminary data.</text>
</comment>
<dbReference type="SMART" id="SM00387">
    <property type="entry name" value="HATPase_c"/>
    <property type="match status" value="1"/>
</dbReference>
<keyword evidence="8 13" id="KW-0418">Kinase</keyword>
<evidence type="ECO:0000256" key="6">
    <source>
        <dbReference type="ARBA" id="ARBA00022679"/>
    </source>
</evidence>
<dbReference type="PANTHER" id="PTHR44936">
    <property type="entry name" value="SENSOR PROTEIN CREC"/>
    <property type="match status" value="1"/>
</dbReference>
<evidence type="ECO:0000256" key="7">
    <source>
        <dbReference type="ARBA" id="ARBA00022741"/>
    </source>
</evidence>
<dbReference type="SMART" id="SM00388">
    <property type="entry name" value="HisKA"/>
    <property type="match status" value="1"/>
</dbReference>
<dbReference type="GO" id="GO:0016301">
    <property type="term" value="F:kinase activity"/>
    <property type="evidence" value="ECO:0007669"/>
    <property type="project" value="UniProtKB-KW"/>
</dbReference>
<feature type="compositionally biased region" description="Pro residues" evidence="10">
    <location>
        <begin position="75"/>
        <end position="85"/>
    </location>
</feature>
<keyword evidence="11" id="KW-0812">Transmembrane</keyword>
<protein>
    <recommendedName>
        <fullName evidence="3">histidine kinase</fullName>
        <ecNumber evidence="3">2.7.13.3</ecNumber>
    </recommendedName>
</protein>
<feature type="transmembrane region" description="Helical" evidence="11">
    <location>
        <begin position="251"/>
        <end position="272"/>
    </location>
</feature>
<dbReference type="Gene3D" id="3.30.565.10">
    <property type="entry name" value="Histidine kinase-like ATPase, C-terminal domain"/>
    <property type="match status" value="1"/>
</dbReference>
<keyword evidence="7" id="KW-0547">Nucleotide-binding</keyword>
<dbReference type="InterPro" id="IPR005467">
    <property type="entry name" value="His_kinase_dom"/>
</dbReference>
<dbReference type="Gene3D" id="6.10.340.10">
    <property type="match status" value="1"/>
</dbReference>
<evidence type="ECO:0000256" key="2">
    <source>
        <dbReference type="ARBA" id="ARBA00004651"/>
    </source>
</evidence>
<dbReference type="InterPro" id="IPR036097">
    <property type="entry name" value="HisK_dim/P_sf"/>
</dbReference>
<name>A0ABV3PQ04_9HYPH</name>
<feature type="domain" description="Histidine kinase" evidence="12">
    <location>
        <begin position="339"/>
        <end position="546"/>
    </location>
</feature>
<dbReference type="PROSITE" id="PS50109">
    <property type="entry name" value="HIS_KIN"/>
    <property type="match status" value="1"/>
</dbReference>
<feature type="region of interest" description="Disordered" evidence="10">
    <location>
        <begin position="75"/>
        <end position="102"/>
    </location>
</feature>
<dbReference type="InterPro" id="IPR003594">
    <property type="entry name" value="HATPase_dom"/>
</dbReference>
<dbReference type="InterPro" id="IPR050980">
    <property type="entry name" value="2C_sensor_his_kinase"/>
</dbReference>
<dbReference type="Proteomes" id="UP001555786">
    <property type="component" value="Unassembled WGS sequence"/>
</dbReference>
<feature type="transmembrane region" description="Helical" evidence="11">
    <location>
        <begin position="20"/>
        <end position="42"/>
    </location>
</feature>
<dbReference type="Pfam" id="PF02518">
    <property type="entry name" value="HATPase_c"/>
    <property type="match status" value="1"/>
</dbReference>
<dbReference type="EMBL" id="JBFNQD010000006">
    <property type="protein sequence ID" value="MEW9307730.1"/>
    <property type="molecule type" value="Genomic_DNA"/>
</dbReference>
<evidence type="ECO:0000256" key="10">
    <source>
        <dbReference type="SAM" id="MobiDB-lite"/>
    </source>
</evidence>
<evidence type="ECO:0000256" key="3">
    <source>
        <dbReference type="ARBA" id="ARBA00012438"/>
    </source>
</evidence>
<keyword evidence="11" id="KW-0472">Membrane</keyword>
<keyword evidence="14" id="KW-1185">Reference proteome</keyword>
<evidence type="ECO:0000256" key="1">
    <source>
        <dbReference type="ARBA" id="ARBA00000085"/>
    </source>
</evidence>
<dbReference type="SUPFAM" id="SSF55874">
    <property type="entry name" value="ATPase domain of HSP90 chaperone/DNA topoisomerase II/histidine kinase"/>
    <property type="match status" value="1"/>
</dbReference>
<dbReference type="InterPro" id="IPR004358">
    <property type="entry name" value="Sig_transdc_His_kin-like_C"/>
</dbReference>
<evidence type="ECO:0000313" key="14">
    <source>
        <dbReference type="Proteomes" id="UP001555786"/>
    </source>
</evidence>
<keyword evidence="5" id="KW-0597">Phosphoprotein</keyword>
<dbReference type="RefSeq" id="WP_311932863.1">
    <property type="nucleotide sequence ID" value="NZ_JAVSCS010000002.1"/>
</dbReference>
<evidence type="ECO:0000256" key="8">
    <source>
        <dbReference type="ARBA" id="ARBA00022777"/>
    </source>
</evidence>
<keyword evidence="4" id="KW-1003">Cell membrane</keyword>
<dbReference type="CDD" id="cd00082">
    <property type="entry name" value="HisKA"/>
    <property type="match status" value="1"/>
</dbReference>
<evidence type="ECO:0000259" key="12">
    <source>
        <dbReference type="PROSITE" id="PS50109"/>
    </source>
</evidence>
<keyword evidence="6" id="KW-0808">Transferase</keyword>
<dbReference type="CDD" id="cd00075">
    <property type="entry name" value="HATPase"/>
    <property type="match status" value="1"/>
</dbReference>
<keyword evidence="11" id="KW-1133">Transmembrane helix</keyword>
<accession>A0ABV3PQ04</accession>
<dbReference type="PANTHER" id="PTHR44936:SF10">
    <property type="entry name" value="SENSOR PROTEIN RSTB"/>
    <property type="match status" value="1"/>
</dbReference>
<keyword evidence="9" id="KW-0067">ATP-binding</keyword>
<sequence length="551" mass="59732">MILLSRLKDAIKARWPALRLRSILIGVLLFTALMPGIGAIFLRVYENVLVRQTEAELIAQAAVYDAAFDLAWPGPKPLPVPPPTENDPNDSYRRDDPSAEPYFTPEQLTIDLNTMPILSQRPQPIAASQAPDAEALLAANAITPLIEQSRRTTLASALILDARGTVLSDGPLQGQSYAFLPEVQSAIAGRSQSVLRRRGDYVPRYAFEVFSRASAIRVHYARPIKLGERTVGVLLLSRSPRALFRGIYDDLGKIALGFGIILAVIIGLAGLLSRAIAKPIEQLTLASAEVGRHLGRGGSEVPPTPATATIEIRALFDNFRRMAVAIDLRSRYLRDFAAAMSHEFKTPLTGIRGVLELLDEHGDTMSAEERRRFIANAEDDAERLSRLVARLLELARADMADESEAVSTPLADPVRRIADAGSDDRFKVEVIIDAGLPTVRIPADVLEAVLTTLVENSRQAGASRVTISAAVGDDHLDLQVADDGPGIPPHDRSRLFEPFFTTKRANGGTGLGLPIARSLLANSGASIDYVDEGPGACFRLRLQRNGMSDLG</sequence>
<proteinExistence type="predicted"/>
<comment type="catalytic activity">
    <reaction evidence="1">
        <text>ATP + protein L-histidine = ADP + protein N-phospho-L-histidine.</text>
        <dbReference type="EC" id="2.7.13.3"/>
    </reaction>
</comment>
<dbReference type="Gene3D" id="3.30.450.20">
    <property type="entry name" value="PAS domain"/>
    <property type="match status" value="1"/>
</dbReference>
<dbReference type="SUPFAM" id="SSF47384">
    <property type="entry name" value="Homodimeric domain of signal transducing histidine kinase"/>
    <property type="match status" value="1"/>
</dbReference>
<dbReference type="InterPro" id="IPR036890">
    <property type="entry name" value="HATPase_C_sf"/>
</dbReference>
<reference evidence="13 14" key="1">
    <citation type="submission" date="2024-07" db="EMBL/GenBank/DDBJ databases">
        <title>Description of Labrys sedimenti sp. nov., isolated from a diclofenac-degrading enrichment culture.</title>
        <authorList>
            <person name="Tancsics A."/>
            <person name="Csepanyi A."/>
        </authorList>
    </citation>
    <scope>NUCLEOTIDE SEQUENCE [LARGE SCALE GENOMIC DNA]</scope>
    <source>
        <strain evidence="13 14">LMG 23578</strain>
    </source>
</reference>